<dbReference type="EMBL" id="JARBJD010000181">
    <property type="protein sequence ID" value="KAK2948237.1"/>
    <property type="molecule type" value="Genomic_DNA"/>
</dbReference>
<organism evidence="1 2">
    <name type="scientific">Blattamonas nauphoetae</name>
    <dbReference type="NCBI Taxonomy" id="2049346"/>
    <lineage>
        <taxon>Eukaryota</taxon>
        <taxon>Metamonada</taxon>
        <taxon>Preaxostyla</taxon>
        <taxon>Oxymonadida</taxon>
        <taxon>Blattamonas</taxon>
    </lineage>
</organism>
<proteinExistence type="predicted"/>
<dbReference type="Proteomes" id="UP001281761">
    <property type="component" value="Unassembled WGS sequence"/>
</dbReference>
<sequence>MAVAGSVWKAFWKERKGREPANADSQPLVLDCSAFLNWNEEELYLVEEWAIIFRSLVATLKIQPALDDSLEANAVKILNFVDPEDNDHAAEYLDSLGGPSDESLTNFVQFMVVLISSPSQTIPAAALDMLNCLILWCSPKSLLALVQADLIPQLIITLNPISLSFTKTEYIHQTVIYLIHNSFLFATPFGLLRLEIKDVNKQQAVCETVLQQVLVPSEKYICHLCVNRLSIVDGELCEKFLSLLTRLLQICPYYQPTMDCILHMPVVLTIPSCLTFVEHDRSIGSFLLSMIDIQQKCNIARGQVRQIWKTVHRMLRMKGMEEVIEQKLRNDKNESYGGWIVGDSIEWNNQQGTNLPQLELKET</sequence>
<gene>
    <name evidence="1" type="ORF">BLNAU_16856</name>
</gene>
<comment type="caution">
    <text evidence="1">The sequence shown here is derived from an EMBL/GenBank/DDBJ whole genome shotgun (WGS) entry which is preliminary data.</text>
</comment>
<evidence type="ECO:0000313" key="2">
    <source>
        <dbReference type="Proteomes" id="UP001281761"/>
    </source>
</evidence>
<name>A0ABQ9XC52_9EUKA</name>
<keyword evidence="2" id="KW-1185">Reference proteome</keyword>
<evidence type="ECO:0000313" key="1">
    <source>
        <dbReference type="EMBL" id="KAK2948237.1"/>
    </source>
</evidence>
<accession>A0ABQ9XC52</accession>
<reference evidence="1 2" key="1">
    <citation type="journal article" date="2022" name="bioRxiv">
        <title>Genomics of Preaxostyla Flagellates Illuminates Evolutionary Transitions and the Path Towards Mitochondrial Loss.</title>
        <authorList>
            <person name="Novak L.V.F."/>
            <person name="Treitli S.C."/>
            <person name="Pyrih J."/>
            <person name="Halakuc P."/>
            <person name="Pipaliya S.V."/>
            <person name="Vacek V."/>
            <person name="Brzon O."/>
            <person name="Soukal P."/>
            <person name="Eme L."/>
            <person name="Dacks J.B."/>
            <person name="Karnkowska A."/>
            <person name="Elias M."/>
            <person name="Hampl V."/>
        </authorList>
    </citation>
    <scope>NUCLEOTIDE SEQUENCE [LARGE SCALE GENOMIC DNA]</scope>
    <source>
        <strain evidence="1">NAU3</strain>
        <tissue evidence="1">Gut</tissue>
    </source>
</reference>
<protein>
    <submittedName>
        <fullName evidence="1">Uncharacterized protein</fullName>
    </submittedName>
</protein>